<evidence type="ECO:0000256" key="1">
    <source>
        <dbReference type="ARBA" id="ARBA00002151"/>
    </source>
</evidence>
<dbReference type="SUPFAM" id="SSF53597">
    <property type="entry name" value="Dihydrofolate reductase-like"/>
    <property type="match status" value="1"/>
</dbReference>
<evidence type="ECO:0000256" key="2">
    <source>
        <dbReference type="ARBA" id="ARBA00004882"/>
    </source>
</evidence>
<dbReference type="InterPro" id="IPR011549">
    <property type="entry name" value="RibD_C"/>
</dbReference>
<evidence type="ECO:0000256" key="9">
    <source>
        <dbReference type="ARBA" id="ARBA00022833"/>
    </source>
</evidence>
<name>A0AAU6PF58_9GAMM</name>
<keyword evidence="6 13" id="KW-0686">Riboflavin biosynthesis</keyword>
<dbReference type="Gene3D" id="3.40.140.10">
    <property type="entry name" value="Cytidine Deaminase, domain 2"/>
    <property type="match status" value="1"/>
</dbReference>
<comment type="pathway">
    <text evidence="3 13">Cofactor biosynthesis; riboflavin biosynthesis; 5-amino-6-(D-ribitylamino)uracil from GTP: step 3/4.</text>
</comment>
<evidence type="ECO:0000256" key="8">
    <source>
        <dbReference type="ARBA" id="ARBA00022801"/>
    </source>
</evidence>
<dbReference type="GO" id="GO:0008835">
    <property type="term" value="F:diaminohydroxyphosphoribosylaminopyrimidine deaminase activity"/>
    <property type="evidence" value="ECO:0007669"/>
    <property type="project" value="UniProtKB-EC"/>
</dbReference>
<comment type="similarity">
    <text evidence="5 13">In the C-terminal section; belongs to the HTP reductase family.</text>
</comment>
<dbReference type="FunFam" id="3.40.140.10:FF:000025">
    <property type="entry name" value="Riboflavin biosynthesis protein RibD"/>
    <property type="match status" value="1"/>
</dbReference>
<feature type="active site" description="Proton donor" evidence="14">
    <location>
        <position position="57"/>
    </location>
</feature>
<dbReference type="Pfam" id="PF01872">
    <property type="entry name" value="RibD_C"/>
    <property type="match status" value="1"/>
</dbReference>
<evidence type="ECO:0000256" key="10">
    <source>
        <dbReference type="ARBA" id="ARBA00022857"/>
    </source>
</evidence>
<keyword evidence="12" id="KW-0511">Multifunctional enzyme</keyword>
<dbReference type="InterPro" id="IPR002734">
    <property type="entry name" value="RibDG_C"/>
</dbReference>
<comment type="catalytic activity">
    <reaction evidence="13">
        <text>2,5-diamino-6-hydroxy-4-(5-phosphoribosylamino)-pyrimidine + H2O + H(+) = 5-amino-6-(5-phospho-D-ribosylamino)uracil + NH4(+)</text>
        <dbReference type="Rhea" id="RHEA:21868"/>
        <dbReference type="ChEBI" id="CHEBI:15377"/>
        <dbReference type="ChEBI" id="CHEBI:15378"/>
        <dbReference type="ChEBI" id="CHEBI:28938"/>
        <dbReference type="ChEBI" id="CHEBI:58453"/>
        <dbReference type="ChEBI" id="CHEBI:58614"/>
        <dbReference type="EC" id="3.5.4.26"/>
    </reaction>
</comment>
<dbReference type="InterPro" id="IPR050765">
    <property type="entry name" value="Riboflavin_Biosynth_HTPR"/>
</dbReference>
<dbReference type="InterPro" id="IPR002125">
    <property type="entry name" value="CMP_dCMP_dom"/>
</dbReference>
<dbReference type="GO" id="GO:0008270">
    <property type="term" value="F:zinc ion binding"/>
    <property type="evidence" value="ECO:0007669"/>
    <property type="project" value="InterPro"/>
</dbReference>
<feature type="binding site" evidence="16">
    <location>
        <position position="80"/>
    </location>
    <ligand>
        <name>Zn(2+)</name>
        <dbReference type="ChEBI" id="CHEBI:29105"/>
        <note>catalytic</note>
    </ligand>
</feature>
<keyword evidence="8 13" id="KW-0378">Hydrolase</keyword>
<dbReference type="PROSITE" id="PS00903">
    <property type="entry name" value="CYT_DCMP_DEAMINASES_1"/>
    <property type="match status" value="1"/>
</dbReference>
<dbReference type="Gene3D" id="3.40.430.10">
    <property type="entry name" value="Dihydrofolate Reductase, subunit A"/>
    <property type="match status" value="1"/>
</dbReference>
<dbReference type="GO" id="GO:0050661">
    <property type="term" value="F:NADP binding"/>
    <property type="evidence" value="ECO:0007669"/>
    <property type="project" value="InterPro"/>
</dbReference>
<organism evidence="18">
    <name type="scientific">Catillopecten margaritatus gill symbiont</name>
    <dbReference type="NCBI Taxonomy" id="3083288"/>
    <lineage>
        <taxon>Bacteria</taxon>
        <taxon>Pseudomonadati</taxon>
        <taxon>Pseudomonadota</taxon>
        <taxon>Gammaproteobacteria</taxon>
        <taxon>sulfur-oxidizing symbionts</taxon>
    </lineage>
</organism>
<keyword evidence="9 13" id="KW-0862">Zinc</keyword>
<dbReference type="EC" id="3.5.4.26" evidence="13"/>
<feature type="binding site" evidence="15">
    <location>
        <position position="173"/>
    </location>
    <ligand>
        <name>substrate</name>
    </ligand>
</feature>
<dbReference type="InterPro" id="IPR024072">
    <property type="entry name" value="DHFR-like_dom_sf"/>
</dbReference>
<feature type="binding site" evidence="16">
    <location>
        <position position="55"/>
    </location>
    <ligand>
        <name>Zn(2+)</name>
        <dbReference type="ChEBI" id="CHEBI:29105"/>
        <note>catalytic</note>
    </ligand>
</feature>
<keyword evidence="11 13" id="KW-0560">Oxidoreductase</keyword>
<evidence type="ECO:0000256" key="5">
    <source>
        <dbReference type="ARBA" id="ARBA00007417"/>
    </source>
</evidence>
<dbReference type="SUPFAM" id="SSF53927">
    <property type="entry name" value="Cytidine deaminase-like"/>
    <property type="match status" value="1"/>
</dbReference>
<dbReference type="InterPro" id="IPR016192">
    <property type="entry name" value="APOBEC/CMP_deaminase_Zn-bd"/>
</dbReference>
<gene>
    <name evidence="18" type="primary">ribD</name>
    <name evidence="18" type="ORF">Ctma_0317</name>
</gene>
<sequence length="348" mass="37199">MATFSTNDTQFMSLALQLAGKGRYGVQSNPMVGCVIVKNDEIMAQGYHQIFGEAHAELNALAQINHQAKGMTLYVTLEPCAHQGKTPPCAQAIIDAEVEQVIIATLDPNPLVGGKGVALLEEAGIVVKTGLLEVEARQLNRGFIQRMTTGLPFITCKIAMSLDGKTAMASGESKWITGESARLEVQKLRAKNQAIMTGSGTVLTDNPSMTVRLDGVDSVPLRVVVDGKNQITDTTLNIFSADASTQVFNPKNTKTNAIGKLDLHAVLLQLGRQGINNILLEAGPGLIGAMVEAGLIDEFVIYTAPILMGSEANSMINLPIQTMNDKLTLNISDIRMVGEDIKITATLK</sequence>
<comment type="pathway">
    <text evidence="2 13">Cofactor biosynthesis; riboflavin biosynthesis; 5-amino-6-(D-ribitylamino)uracil from GTP: step 2/4.</text>
</comment>
<dbReference type="CDD" id="cd01284">
    <property type="entry name" value="Riboflavin_deaminase-reductase"/>
    <property type="match status" value="1"/>
</dbReference>
<evidence type="ECO:0000256" key="13">
    <source>
        <dbReference type="PIRNR" id="PIRNR006769"/>
    </source>
</evidence>
<dbReference type="InterPro" id="IPR016193">
    <property type="entry name" value="Cytidine_deaminase-like"/>
</dbReference>
<comment type="function">
    <text evidence="1 13">Converts 2,5-diamino-6-(ribosylamino)-4(3h)-pyrimidinone 5'-phosphate into 5-amino-6-(ribosylamino)-2,4(1h,3h)-pyrimidinedione 5'-phosphate.</text>
</comment>
<dbReference type="PIRSF" id="PIRSF006769">
    <property type="entry name" value="RibD"/>
    <property type="match status" value="1"/>
</dbReference>
<evidence type="ECO:0000256" key="15">
    <source>
        <dbReference type="PIRSR" id="PIRSR006769-2"/>
    </source>
</evidence>
<dbReference type="EC" id="1.1.1.193" evidence="13"/>
<comment type="catalytic activity">
    <reaction evidence="13">
        <text>5-amino-6-(5-phospho-D-ribitylamino)uracil + NADP(+) = 5-amino-6-(5-phospho-D-ribosylamino)uracil + NADPH + H(+)</text>
        <dbReference type="Rhea" id="RHEA:17845"/>
        <dbReference type="ChEBI" id="CHEBI:15378"/>
        <dbReference type="ChEBI" id="CHEBI:57783"/>
        <dbReference type="ChEBI" id="CHEBI:58349"/>
        <dbReference type="ChEBI" id="CHEBI:58421"/>
        <dbReference type="ChEBI" id="CHEBI:58453"/>
        <dbReference type="EC" id="1.1.1.193"/>
    </reaction>
</comment>
<dbReference type="InterPro" id="IPR004794">
    <property type="entry name" value="Eubact_RibD"/>
</dbReference>
<dbReference type="PANTHER" id="PTHR38011:SF7">
    <property type="entry name" value="2,5-DIAMINO-6-RIBOSYLAMINO-4(3H)-PYRIMIDINONE 5'-PHOSPHATE REDUCTASE"/>
    <property type="match status" value="1"/>
</dbReference>
<dbReference type="AlphaFoldDB" id="A0AAU6PF58"/>
<dbReference type="EMBL" id="CP138327">
    <property type="protein sequence ID" value="WXT99613.1"/>
    <property type="molecule type" value="Genomic_DNA"/>
</dbReference>
<dbReference type="GO" id="GO:0009231">
    <property type="term" value="P:riboflavin biosynthetic process"/>
    <property type="evidence" value="ECO:0007669"/>
    <property type="project" value="UniProtKB-KW"/>
</dbReference>
<reference evidence="18" key="1">
    <citation type="submission" date="2023-10" db="EMBL/GenBank/DDBJ databases">
        <title>The first scallop-associated chemosynthetic bacterial symbiont.</title>
        <authorList>
            <person name="Lin Y.-T."/>
            <person name="Sun J."/>
            <person name="Ip J.C.-H."/>
            <person name="He X."/>
            <person name="Gao Z.-M."/>
            <person name="Perez M."/>
            <person name="Xu T."/>
            <person name="Qian P.-Y."/>
            <person name="Qiu J.-W."/>
        </authorList>
    </citation>
    <scope>NUCLEOTIDE SEQUENCE</scope>
    <source>
        <strain evidence="18">Gill1</strain>
    </source>
</reference>
<evidence type="ECO:0000256" key="6">
    <source>
        <dbReference type="ARBA" id="ARBA00022619"/>
    </source>
</evidence>
<evidence type="ECO:0000256" key="12">
    <source>
        <dbReference type="ARBA" id="ARBA00023268"/>
    </source>
</evidence>
<feature type="binding site" evidence="15">
    <location>
        <position position="205"/>
    </location>
    <ligand>
        <name>NADP(+)</name>
        <dbReference type="ChEBI" id="CHEBI:58349"/>
    </ligand>
</feature>
<feature type="binding site" evidence="15">
    <location>
        <position position="159"/>
    </location>
    <ligand>
        <name>NADP(+)</name>
        <dbReference type="ChEBI" id="CHEBI:58349"/>
    </ligand>
</feature>
<dbReference type="GO" id="GO:0008703">
    <property type="term" value="F:5-amino-6-(5-phosphoribosylamino)uracil reductase activity"/>
    <property type="evidence" value="ECO:0007669"/>
    <property type="project" value="UniProtKB-EC"/>
</dbReference>
<feature type="binding site" evidence="15">
    <location>
        <begin position="283"/>
        <end position="289"/>
    </location>
    <ligand>
        <name>NADP(+)</name>
        <dbReference type="ChEBI" id="CHEBI:58349"/>
    </ligand>
</feature>
<feature type="binding site" evidence="15">
    <location>
        <position position="189"/>
    </location>
    <ligand>
        <name>substrate</name>
    </ligand>
</feature>
<dbReference type="PANTHER" id="PTHR38011">
    <property type="entry name" value="DIHYDROFOLATE REDUCTASE FAMILY PROTEIN (AFU_ORTHOLOGUE AFUA_8G06820)"/>
    <property type="match status" value="1"/>
</dbReference>
<dbReference type="Pfam" id="PF00383">
    <property type="entry name" value="dCMP_cyt_deam_1"/>
    <property type="match status" value="1"/>
</dbReference>
<feature type="binding site" evidence="15">
    <location>
        <position position="175"/>
    </location>
    <ligand>
        <name>NADP(+)</name>
        <dbReference type="ChEBI" id="CHEBI:58349"/>
    </ligand>
</feature>
<proteinExistence type="inferred from homology"/>
<dbReference type="NCBIfam" id="TIGR00326">
    <property type="entry name" value="eubact_ribD"/>
    <property type="match status" value="1"/>
</dbReference>
<comment type="cofactor">
    <cofactor evidence="13 16">
        <name>Zn(2+)</name>
        <dbReference type="ChEBI" id="CHEBI:29105"/>
    </cofactor>
    <text evidence="13 16">Binds 1 zinc ion.</text>
</comment>
<accession>A0AAU6PF58</accession>
<feature type="binding site" evidence="15">
    <location>
        <position position="212"/>
    </location>
    <ligand>
        <name>substrate</name>
    </ligand>
</feature>
<evidence type="ECO:0000313" key="18">
    <source>
        <dbReference type="EMBL" id="WXT99613.1"/>
    </source>
</evidence>
<feature type="binding site" evidence="15">
    <location>
        <position position="281"/>
    </location>
    <ligand>
        <name>substrate</name>
    </ligand>
</feature>
<protein>
    <recommendedName>
        <fullName evidence="13">Riboflavin biosynthesis protein RibD</fullName>
    </recommendedName>
    <domain>
        <recommendedName>
            <fullName evidence="13">Diaminohydroxyphosphoribosylaminopyrimidine deaminase</fullName>
            <shortName evidence="13">DRAP deaminase</shortName>
            <ecNumber evidence="13">3.5.4.26</ecNumber>
        </recommendedName>
        <alternativeName>
            <fullName evidence="13">Riboflavin-specific deaminase</fullName>
        </alternativeName>
    </domain>
    <domain>
        <recommendedName>
            <fullName evidence="13">5-amino-6-(5-phosphoribosylamino)uracil reductase</fullName>
            <ecNumber evidence="13">1.1.1.193</ecNumber>
        </recommendedName>
        <alternativeName>
            <fullName evidence="13">HTP reductase</fullName>
        </alternativeName>
    </domain>
</protein>
<dbReference type="PROSITE" id="PS51747">
    <property type="entry name" value="CYT_DCMP_DEAMINASES_2"/>
    <property type="match status" value="1"/>
</dbReference>
<feature type="binding site" evidence="15">
    <location>
        <position position="201"/>
    </location>
    <ligand>
        <name>NADP(+)</name>
        <dbReference type="ChEBI" id="CHEBI:58349"/>
    </ligand>
</feature>
<evidence type="ECO:0000256" key="4">
    <source>
        <dbReference type="ARBA" id="ARBA00005259"/>
    </source>
</evidence>
<keyword evidence="10 13" id="KW-0521">NADP</keyword>
<evidence type="ECO:0000256" key="14">
    <source>
        <dbReference type="PIRSR" id="PIRSR006769-1"/>
    </source>
</evidence>
<evidence type="ECO:0000256" key="3">
    <source>
        <dbReference type="ARBA" id="ARBA00004910"/>
    </source>
</evidence>
<evidence type="ECO:0000256" key="7">
    <source>
        <dbReference type="ARBA" id="ARBA00022723"/>
    </source>
</evidence>
<feature type="domain" description="CMP/dCMP-type deaminase" evidence="17">
    <location>
        <begin position="6"/>
        <end position="127"/>
    </location>
</feature>
<comment type="similarity">
    <text evidence="4 13">In the N-terminal section; belongs to the cytidine and deoxycytidylate deaminase family.</text>
</comment>
<keyword evidence="7 13" id="KW-0479">Metal-binding</keyword>
<feature type="binding site" evidence="16">
    <location>
        <position position="89"/>
    </location>
    <ligand>
        <name>Zn(2+)</name>
        <dbReference type="ChEBI" id="CHEBI:29105"/>
        <note>catalytic</note>
    </ligand>
</feature>
<dbReference type="NCBIfam" id="TIGR00227">
    <property type="entry name" value="ribD_Cterm"/>
    <property type="match status" value="1"/>
</dbReference>
<evidence type="ECO:0000256" key="11">
    <source>
        <dbReference type="ARBA" id="ARBA00023002"/>
    </source>
</evidence>
<evidence type="ECO:0000256" key="16">
    <source>
        <dbReference type="PIRSR" id="PIRSR006769-3"/>
    </source>
</evidence>
<evidence type="ECO:0000259" key="17">
    <source>
        <dbReference type="PROSITE" id="PS51747"/>
    </source>
</evidence>